<accession>A0A1J1HPI1</accession>
<evidence type="ECO:0000256" key="1">
    <source>
        <dbReference type="SAM" id="MobiDB-lite"/>
    </source>
</evidence>
<keyword evidence="3" id="KW-1185">Reference proteome</keyword>
<name>A0A1J1HPI1_9DIPT</name>
<protein>
    <submittedName>
        <fullName evidence="2">CLUMA_CG003688, isoform A</fullName>
    </submittedName>
</protein>
<sequence>MNLIEKIDKSNLEAQASKLKTTSVQLHPGNSSKENKSKLNHHTEIYEHNTALNYFFPLGC</sequence>
<dbReference type="AlphaFoldDB" id="A0A1J1HPI1"/>
<dbReference type="Proteomes" id="UP000183832">
    <property type="component" value="Unassembled WGS sequence"/>
</dbReference>
<gene>
    <name evidence="2" type="ORF">CLUMA_CG003688</name>
</gene>
<evidence type="ECO:0000313" key="2">
    <source>
        <dbReference type="EMBL" id="CRK89960.1"/>
    </source>
</evidence>
<reference evidence="2 3" key="1">
    <citation type="submission" date="2015-04" db="EMBL/GenBank/DDBJ databases">
        <authorList>
            <person name="Syromyatnikov M.Y."/>
            <person name="Popov V.N."/>
        </authorList>
    </citation>
    <scope>NUCLEOTIDE SEQUENCE [LARGE SCALE GENOMIC DNA]</scope>
</reference>
<evidence type="ECO:0000313" key="3">
    <source>
        <dbReference type="Proteomes" id="UP000183832"/>
    </source>
</evidence>
<organism evidence="2 3">
    <name type="scientific">Clunio marinus</name>
    <dbReference type="NCBI Taxonomy" id="568069"/>
    <lineage>
        <taxon>Eukaryota</taxon>
        <taxon>Metazoa</taxon>
        <taxon>Ecdysozoa</taxon>
        <taxon>Arthropoda</taxon>
        <taxon>Hexapoda</taxon>
        <taxon>Insecta</taxon>
        <taxon>Pterygota</taxon>
        <taxon>Neoptera</taxon>
        <taxon>Endopterygota</taxon>
        <taxon>Diptera</taxon>
        <taxon>Nematocera</taxon>
        <taxon>Chironomoidea</taxon>
        <taxon>Chironomidae</taxon>
        <taxon>Clunio</taxon>
    </lineage>
</organism>
<proteinExistence type="predicted"/>
<feature type="region of interest" description="Disordered" evidence="1">
    <location>
        <begin position="19"/>
        <end position="38"/>
    </location>
</feature>
<dbReference type="EMBL" id="CVRI01000015">
    <property type="protein sequence ID" value="CRK89960.1"/>
    <property type="molecule type" value="Genomic_DNA"/>
</dbReference>
<feature type="compositionally biased region" description="Polar residues" evidence="1">
    <location>
        <begin position="19"/>
        <end position="32"/>
    </location>
</feature>